<sequence length="82" mass="8828">MIGLECWPLKMMAAFGMRIQLNGESLELPDGETVAALLTRLELTGRRVAVELNLDIVPRSQHAETTLNDGDSVEVVHAIGGG</sequence>
<dbReference type="CDD" id="cd00565">
    <property type="entry name" value="Ubl_ThiS"/>
    <property type="match status" value="1"/>
</dbReference>
<dbReference type="Gene3D" id="3.10.20.30">
    <property type="match status" value="1"/>
</dbReference>
<dbReference type="InterPro" id="IPR003749">
    <property type="entry name" value="ThiS/MoaD-like"/>
</dbReference>
<dbReference type="PATRIC" id="fig|1042209.11.peg.5330"/>
<dbReference type="Proteomes" id="UP000022611">
    <property type="component" value="Unassembled WGS sequence"/>
</dbReference>
<reference evidence="1 2" key="1">
    <citation type="journal article" date="2011" name="J. Bacteriol.">
        <title>Draft genome sequence of the polycyclic aromatic hydrocarbon-degrading, genetically engineered bioluminescent bioreporter Pseudomonas fluorescens HK44.</title>
        <authorList>
            <person name="Chauhan A."/>
            <person name="Layton A.C."/>
            <person name="Williams D.E."/>
            <person name="Smartt A.E."/>
            <person name="Ripp S."/>
            <person name="Karpinets T.V."/>
            <person name="Brown S.D."/>
            <person name="Sayler G.S."/>
        </authorList>
    </citation>
    <scope>NUCLEOTIDE SEQUENCE [LARGE SCALE GENOMIC DNA]</scope>
    <source>
        <strain evidence="1 2">HK44</strain>
    </source>
</reference>
<dbReference type="SUPFAM" id="SSF54285">
    <property type="entry name" value="MoaD/ThiS"/>
    <property type="match status" value="1"/>
</dbReference>
<gene>
    <name evidence="1" type="ORF">HK44_014535</name>
</gene>
<proteinExistence type="predicted"/>
<evidence type="ECO:0000313" key="2">
    <source>
        <dbReference type="Proteomes" id="UP000022611"/>
    </source>
</evidence>
<dbReference type="NCBIfam" id="TIGR01683">
    <property type="entry name" value="thiS"/>
    <property type="match status" value="1"/>
</dbReference>
<dbReference type="eggNOG" id="COG2104">
    <property type="taxonomic scope" value="Bacteria"/>
</dbReference>
<dbReference type="InterPro" id="IPR012675">
    <property type="entry name" value="Beta-grasp_dom_sf"/>
</dbReference>
<comment type="caution">
    <text evidence="1">The sequence shown here is derived from an EMBL/GenBank/DDBJ whole genome shotgun (WGS) entry which is preliminary data.</text>
</comment>
<dbReference type="InterPro" id="IPR016155">
    <property type="entry name" value="Mopterin_synth/thiamin_S_b"/>
</dbReference>
<dbReference type="PANTHER" id="PTHR34472:SF1">
    <property type="entry name" value="SULFUR CARRIER PROTEIN THIS"/>
    <property type="match status" value="1"/>
</dbReference>
<evidence type="ECO:0000313" key="1">
    <source>
        <dbReference type="EMBL" id="EXF92018.1"/>
    </source>
</evidence>
<organism evidence="1 2">
    <name type="scientific">Pseudomonas fluorescens HK44</name>
    <dbReference type="NCBI Taxonomy" id="1042209"/>
    <lineage>
        <taxon>Bacteria</taxon>
        <taxon>Pseudomonadati</taxon>
        <taxon>Pseudomonadota</taxon>
        <taxon>Gammaproteobacteria</taxon>
        <taxon>Pseudomonadales</taxon>
        <taxon>Pseudomonadaceae</taxon>
        <taxon>Pseudomonas</taxon>
    </lineage>
</organism>
<dbReference type="HOGENOM" id="CLU_174611_3_0_6"/>
<dbReference type="InterPro" id="IPR010035">
    <property type="entry name" value="Thi_S"/>
</dbReference>
<accession>A0A010SLC7</accession>
<dbReference type="Pfam" id="PF02597">
    <property type="entry name" value="ThiS"/>
    <property type="match status" value="1"/>
</dbReference>
<dbReference type="PANTHER" id="PTHR34472">
    <property type="entry name" value="SULFUR CARRIER PROTEIN THIS"/>
    <property type="match status" value="1"/>
</dbReference>
<protein>
    <submittedName>
        <fullName evidence="1">Sulfur carrier protein ThiS</fullName>
    </submittedName>
</protein>
<dbReference type="EMBL" id="AFOY02000019">
    <property type="protein sequence ID" value="EXF92018.1"/>
    <property type="molecule type" value="Genomic_DNA"/>
</dbReference>
<name>A0A010SLC7_PSEFL</name>
<dbReference type="AlphaFoldDB" id="A0A010SLC7"/>